<sequence length="289" mass="31715">NSVTSVQRFIHCRIVSILEFAVTILLLRNESLALHELLCGYIVEKIENCDVALKHSTDSTSTNPPPGVVCRQGDTLDVINADITGPPGSPFEKGTFSVEVSLSERYPFTPPNARFVTPIYHPNVDNNGRICLSGLKPKPAGSWNCSMNIAVILSAIRLLMSEPNLGDPLMADIATEYKDNLALFRTKAETETFKHAVKGAETIDNNDDDERDADLLKSDSEISRKSESNLAAEDNSSTEKISSVQIALPENSVGRSSKNVIEEIQLSSESDDECVFLSYNPRKKLKSVE</sequence>
<evidence type="ECO:0000259" key="4">
    <source>
        <dbReference type="PROSITE" id="PS50127"/>
    </source>
</evidence>
<dbReference type="Proteomes" id="UP000708208">
    <property type="component" value="Unassembled WGS sequence"/>
</dbReference>
<accession>A0A8J2LLA8</accession>
<feature type="active site" description="Glycyl thioester intermediate" evidence="1">
    <location>
        <position position="131"/>
    </location>
</feature>
<name>A0A8J2LLA8_9HEXA</name>
<keyword evidence="2" id="KW-0067">ATP-binding</keyword>
<feature type="domain" description="UBC core" evidence="4">
    <location>
        <begin position="48"/>
        <end position="197"/>
    </location>
</feature>
<comment type="caution">
    <text evidence="5">The sequence shown here is derived from an EMBL/GenBank/DDBJ whole genome shotgun (WGS) entry which is preliminary data.</text>
</comment>
<dbReference type="CDD" id="cd23805">
    <property type="entry name" value="UBCc_UBE2T"/>
    <property type="match status" value="1"/>
</dbReference>
<dbReference type="EMBL" id="CAJVCH010570190">
    <property type="protein sequence ID" value="CAG7834319.1"/>
    <property type="molecule type" value="Genomic_DNA"/>
</dbReference>
<dbReference type="InterPro" id="IPR023313">
    <property type="entry name" value="UBQ-conjugating_AS"/>
</dbReference>
<dbReference type="PROSITE" id="PS00183">
    <property type="entry name" value="UBC_1"/>
    <property type="match status" value="1"/>
</dbReference>
<reference evidence="5" key="1">
    <citation type="submission" date="2021-06" db="EMBL/GenBank/DDBJ databases">
        <authorList>
            <person name="Hodson N. C."/>
            <person name="Mongue J. A."/>
            <person name="Jaron S. K."/>
        </authorList>
    </citation>
    <scope>NUCLEOTIDE SEQUENCE</scope>
</reference>
<feature type="compositionally biased region" description="Basic and acidic residues" evidence="3">
    <location>
        <begin position="218"/>
        <end position="227"/>
    </location>
</feature>
<dbReference type="InterPro" id="IPR050113">
    <property type="entry name" value="Ub_conjugating_enzyme"/>
</dbReference>
<keyword evidence="2" id="KW-0547">Nucleotide-binding</keyword>
<gene>
    <name evidence="5" type="ORF">AFUS01_LOCUS43836</name>
</gene>
<dbReference type="GO" id="GO:0005524">
    <property type="term" value="F:ATP binding"/>
    <property type="evidence" value="ECO:0007669"/>
    <property type="project" value="UniProtKB-UniRule"/>
</dbReference>
<evidence type="ECO:0000256" key="2">
    <source>
        <dbReference type="RuleBase" id="RU362109"/>
    </source>
</evidence>
<dbReference type="InterPro" id="IPR000608">
    <property type="entry name" value="UBC"/>
</dbReference>
<dbReference type="SMART" id="SM00212">
    <property type="entry name" value="UBCc"/>
    <property type="match status" value="1"/>
</dbReference>
<dbReference type="Pfam" id="PF00179">
    <property type="entry name" value="UQ_con"/>
    <property type="match status" value="1"/>
</dbReference>
<feature type="compositionally biased region" description="Polar residues" evidence="3">
    <location>
        <begin position="234"/>
        <end position="243"/>
    </location>
</feature>
<feature type="non-terminal residue" evidence="5">
    <location>
        <position position="1"/>
    </location>
</feature>
<protein>
    <recommendedName>
        <fullName evidence="4">UBC core domain-containing protein</fullName>
    </recommendedName>
</protein>
<dbReference type="OrthoDB" id="9978460at2759"/>
<keyword evidence="2" id="KW-0833">Ubl conjugation pathway</keyword>
<dbReference type="AlphaFoldDB" id="A0A8J2LLA8"/>
<evidence type="ECO:0000256" key="3">
    <source>
        <dbReference type="SAM" id="MobiDB-lite"/>
    </source>
</evidence>
<evidence type="ECO:0000256" key="1">
    <source>
        <dbReference type="PROSITE-ProRule" id="PRU10133"/>
    </source>
</evidence>
<evidence type="ECO:0000313" key="5">
    <source>
        <dbReference type="EMBL" id="CAG7834319.1"/>
    </source>
</evidence>
<comment type="similarity">
    <text evidence="2">Belongs to the ubiquitin-conjugating enzyme family.</text>
</comment>
<dbReference type="PROSITE" id="PS50127">
    <property type="entry name" value="UBC_2"/>
    <property type="match status" value="1"/>
</dbReference>
<evidence type="ECO:0000313" key="6">
    <source>
        <dbReference type="Proteomes" id="UP000708208"/>
    </source>
</evidence>
<feature type="region of interest" description="Disordered" evidence="3">
    <location>
        <begin position="218"/>
        <end position="243"/>
    </location>
</feature>
<proteinExistence type="inferred from homology"/>
<organism evidence="5 6">
    <name type="scientific">Allacma fusca</name>
    <dbReference type="NCBI Taxonomy" id="39272"/>
    <lineage>
        <taxon>Eukaryota</taxon>
        <taxon>Metazoa</taxon>
        <taxon>Ecdysozoa</taxon>
        <taxon>Arthropoda</taxon>
        <taxon>Hexapoda</taxon>
        <taxon>Collembola</taxon>
        <taxon>Symphypleona</taxon>
        <taxon>Sminthuridae</taxon>
        <taxon>Allacma</taxon>
    </lineage>
</organism>
<dbReference type="PANTHER" id="PTHR24067">
    <property type="entry name" value="UBIQUITIN-CONJUGATING ENZYME E2"/>
    <property type="match status" value="1"/>
</dbReference>
<keyword evidence="6" id="KW-1185">Reference proteome</keyword>